<evidence type="ECO:0000256" key="12">
    <source>
        <dbReference type="ARBA" id="ARBA00023125"/>
    </source>
</evidence>
<keyword evidence="7 15" id="KW-0235">DNA replication</keyword>
<evidence type="ECO:0000256" key="6">
    <source>
        <dbReference type="ARBA" id="ARBA00022695"/>
    </source>
</evidence>
<evidence type="ECO:0000256" key="7">
    <source>
        <dbReference type="ARBA" id="ARBA00022705"/>
    </source>
</evidence>
<proteinExistence type="inferred from homology"/>
<evidence type="ECO:0000256" key="10">
    <source>
        <dbReference type="ARBA" id="ARBA00022842"/>
    </source>
</evidence>
<evidence type="ECO:0000256" key="1">
    <source>
        <dbReference type="ARBA" id="ARBA00004496"/>
    </source>
</evidence>
<comment type="subcellular location">
    <subcellularLocation>
        <location evidence="1 15">Cytoplasm</location>
    </subcellularLocation>
</comment>
<evidence type="ECO:0000259" key="16">
    <source>
        <dbReference type="PROSITE" id="PS50173"/>
    </source>
</evidence>
<dbReference type="GO" id="GO:0000287">
    <property type="term" value="F:magnesium ion binding"/>
    <property type="evidence" value="ECO:0007669"/>
    <property type="project" value="UniProtKB-UniRule"/>
</dbReference>
<evidence type="ECO:0000256" key="15">
    <source>
        <dbReference type="HAMAP-Rule" id="MF_01113"/>
    </source>
</evidence>
<evidence type="ECO:0000256" key="13">
    <source>
        <dbReference type="ARBA" id="ARBA00023204"/>
    </source>
</evidence>
<dbReference type="InterPro" id="IPR017961">
    <property type="entry name" value="DNA_pol_Y-fam_little_finger"/>
</dbReference>
<dbReference type="GO" id="GO:0005829">
    <property type="term" value="C:cytosol"/>
    <property type="evidence" value="ECO:0007669"/>
    <property type="project" value="TreeGrafter"/>
</dbReference>
<dbReference type="PROSITE" id="PS50173">
    <property type="entry name" value="UMUC"/>
    <property type="match status" value="1"/>
</dbReference>
<organism evidence="17 18">
    <name type="scientific">candidate division TA06 bacterium</name>
    <dbReference type="NCBI Taxonomy" id="2250710"/>
    <lineage>
        <taxon>Bacteria</taxon>
        <taxon>Bacteria division TA06</taxon>
    </lineage>
</organism>
<evidence type="ECO:0000256" key="2">
    <source>
        <dbReference type="ARBA" id="ARBA00010945"/>
    </source>
</evidence>
<dbReference type="InterPro" id="IPR053848">
    <property type="entry name" value="IMS_HHH_1"/>
</dbReference>
<dbReference type="AlphaFoldDB" id="A0A660S5E5"/>
<dbReference type="Pfam" id="PF11799">
    <property type="entry name" value="IMS_C"/>
    <property type="match status" value="1"/>
</dbReference>
<dbReference type="InterPro" id="IPR043128">
    <property type="entry name" value="Rev_trsase/Diguanyl_cyclase"/>
</dbReference>
<feature type="active site" evidence="15">
    <location>
        <position position="106"/>
    </location>
</feature>
<evidence type="ECO:0000256" key="4">
    <source>
        <dbReference type="ARBA" id="ARBA00022490"/>
    </source>
</evidence>
<keyword evidence="11 15" id="KW-0239">DNA-directed DNA polymerase</keyword>
<keyword evidence="3 15" id="KW-0515">Mutator protein</keyword>
<feature type="site" description="Substrate discrimination" evidence="15">
    <location>
        <position position="19"/>
    </location>
</feature>
<dbReference type="Pfam" id="PF21999">
    <property type="entry name" value="IMS_HHH_1"/>
    <property type="match status" value="1"/>
</dbReference>
<evidence type="ECO:0000256" key="14">
    <source>
        <dbReference type="ARBA" id="ARBA00049244"/>
    </source>
</evidence>
<dbReference type="Gene3D" id="3.30.1490.100">
    <property type="entry name" value="DNA polymerase, Y-family, little finger domain"/>
    <property type="match status" value="1"/>
</dbReference>
<dbReference type="Gene3D" id="3.30.70.270">
    <property type="match status" value="1"/>
</dbReference>
<dbReference type="EC" id="2.7.7.7" evidence="15"/>
<keyword evidence="9 15" id="KW-0227">DNA damage</keyword>
<dbReference type="InterPro" id="IPR043502">
    <property type="entry name" value="DNA/RNA_pol_sf"/>
</dbReference>
<evidence type="ECO:0000256" key="3">
    <source>
        <dbReference type="ARBA" id="ARBA00022457"/>
    </source>
</evidence>
<dbReference type="GO" id="GO:0009432">
    <property type="term" value="P:SOS response"/>
    <property type="evidence" value="ECO:0007669"/>
    <property type="project" value="TreeGrafter"/>
</dbReference>
<comment type="caution">
    <text evidence="17">The sequence shown here is derived from an EMBL/GenBank/DDBJ whole genome shotgun (WGS) entry which is preliminary data.</text>
</comment>
<dbReference type="NCBIfam" id="NF002677">
    <property type="entry name" value="PRK02406.1"/>
    <property type="match status" value="1"/>
</dbReference>
<evidence type="ECO:0000256" key="9">
    <source>
        <dbReference type="ARBA" id="ARBA00022763"/>
    </source>
</evidence>
<dbReference type="GO" id="GO:0006261">
    <property type="term" value="P:DNA-templated DNA replication"/>
    <property type="evidence" value="ECO:0007669"/>
    <property type="project" value="UniProtKB-UniRule"/>
</dbReference>
<keyword evidence="5 15" id="KW-0808">Transferase</keyword>
<dbReference type="Gene3D" id="3.40.1170.60">
    <property type="match status" value="1"/>
</dbReference>
<dbReference type="GO" id="GO:0003887">
    <property type="term" value="F:DNA-directed DNA polymerase activity"/>
    <property type="evidence" value="ECO:0007669"/>
    <property type="project" value="UniProtKB-UniRule"/>
</dbReference>
<dbReference type="GO" id="GO:0003684">
    <property type="term" value="F:damaged DNA binding"/>
    <property type="evidence" value="ECO:0007669"/>
    <property type="project" value="InterPro"/>
</dbReference>
<evidence type="ECO:0000313" key="17">
    <source>
        <dbReference type="EMBL" id="RKX64830.1"/>
    </source>
</evidence>
<dbReference type="Gene3D" id="1.10.150.20">
    <property type="entry name" value="5' to 3' exonuclease, C-terminal subdomain"/>
    <property type="match status" value="1"/>
</dbReference>
<protein>
    <recommendedName>
        <fullName evidence="15">DNA polymerase IV</fullName>
        <shortName evidence="15">Pol IV</shortName>
        <ecNumber evidence="15">2.7.7.7</ecNumber>
    </recommendedName>
</protein>
<dbReference type="Pfam" id="PF00817">
    <property type="entry name" value="IMS"/>
    <property type="match status" value="1"/>
</dbReference>
<dbReference type="EMBL" id="QNBC01000129">
    <property type="protein sequence ID" value="RKX64830.1"/>
    <property type="molecule type" value="Genomic_DNA"/>
</dbReference>
<dbReference type="SUPFAM" id="SSF100879">
    <property type="entry name" value="Lesion bypass DNA polymerase (Y-family), little finger domain"/>
    <property type="match status" value="1"/>
</dbReference>
<gene>
    <name evidence="15" type="primary">dinB</name>
    <name evidence="17" type="ORF">DRP44_07610</name>
</gene>
<dbReference type="SUPFAM" id="SSF56672">
    <property type="entry name" value="DNA/RNA polymerases"/>
    <property type="match status" value="1"/>
</dbReference>
<dbReference type="InterPro" id="IPR050116">
    <property type="entry name" value="DNA_polymerase-Y"/>
</dbReference>
<evidence type="ECO:0000256" key="11">
    <source>
        <dbReference type="ARBA" id="ARBA00022932"/>
    </source>
</evidence>
<dbReference type="GO" id="GO:0042276">
    <property type="term" value="P:error-prone translesion synthesis"/>
    <property type="evidence" value="ECO:0007669"/>
    <property type="project" value="TreeGrafter"/>
</dbReference>
<sequence length="403" mass="45405">MKETKRDRIIMLVDMDAFFASCEQQEKPFLRGKPIAVGGKNIVAACSYEAKAYGVKSGMSTYEALEKCPSLIVVPGDMEKYASTSREIMKMLPDYTSEIEVFSVDEAFLDITETVKFWKNDPFNLAKDLRKRIKGRFGLNASVGISYNKLMAKLASSLAKPNGIKMIRRNNAKNLLENLPVEKLSGIGRKLKKELNALGIVTCGELARFPVTILKKLFGQYGLLLHYMAMGEDNGVVEEVVPKNRAVGHSKTIPGGIEDRNTALIYLFRLSEMVGRRVRKAGMIGKTVSITVRYEDFFTFTKQMTLSYYIESGEEIYRVVKELFMEAGGEHKIRLLGVSLSGLVKASRQIRIKENEKAIRLDRAVDAINDRYGEDTVKRASFELIRVPVRSISNFEKHPDLEL</sequence>
<dbReference type="PANTHER" id="PTHR11076">
    <property type="entry name" value="DNA REPAIR POLYMERASE UMUC / TRANSFERASE FAMILY MEMBER"/>
    <property type="match status" value="1"/>
</dbReference>
<feature type="binding site" evidence="15">
    <location>
        <position position="14"/>
    </location>
    <ligand>
        <name>Mg(2+)</name>
        <dbReference type="ChEBI" id="CHEBI:18420"/>
    </ligand>
</feature>
<accession>A0A660S5E5</accession>
<keyword evidence="12 15" id="KW-0238">DNA-binding</keyword>
<comment type="cofactor">
    <cofactor evidence="15">
        <name>Mg(2+)</name>
        <dbReference type="ChEBI" id="CHEBI:18420"/>
    </cofactor>
    <text evidence="15">Binds 2 magnesium ions per subunit.</text>
</comment>
<feature type="binding site" evidence="15">
    <location>
        <position position="105"/>
    </location>
    <ligand>
        <name>Mg(2+)</name>
        <dbReference type="ChEBI" id="CHEBI:18420"/>
    </ligand>
</feature>
<keyword evidence="13 15" id="KW-0234">DNA repair</keyword>
<keyword evidence="8 15" id="KW-0479">Metal-binding</keyword>
<dbReference type="CDD" id="cd03586">
    <property type="entry name" value="PolY_Pol_IV_kappa"/>
    <property type="match status" value="1"/>
</dbReference>
<dbReference type="Proteomes" id="UP000282321">
    <property type="component" value="Unassembled WGS sequence"/>
</dbReference>
<comment type="catalytic activity">
    <reaction evidence="14 15">
        <text>DNA(n) + a 2'-deoxyribonucleoside 5'-triphosphate = DNA(n+1) + diphosphate</text>
        <dbReference type="Rhea" id="RHEA:22508"/>
        <dbReference type="Rhea" id="RHEA-COMP:17339"/>
        <dbReference type="Rhea" id="RHEA-COMP:17340"/>
        <dbReference type="ChEBI" id="CHEBI:33019"/>
        <dbReference type="ChEBI" id="CHEBI:61560"/>
        <dbReference type="ChEBI" id="CHEBI:173112"/>
        <dbReference type="EC" id="2.7.7.7"/>
    </reaction>
</comment>
<reference evidence="17 18" key="1">
    <citation type="submission" date="2018-06" db="EMBL/GenBank/DDBJ databases">
        <title>Extensive metabolic versatility and redundancy in microbially diverse, dynamic hydrothermal sediments.</title>
        <authorList>
            <person name="Dombrowski N."/>
            <person name="Teske A."/>
            <person name="Baker B.J."/>
        </authorList>
    </citation>
    <scope>NUCLEOTIDE SEQUENCE [LARGE SCALE GENOMIC DNA]</scope>
    <source>
        <strain evidence="17">B35_G9</strain>
    </source>
</reference>
<keyword evidence="10 15" id="KW-0460">Magnesium</keyword>
<dbReference type="InterPro" id="IPR036775">
    <property type="entry name" value="DNA_pol_Y-fam_lit_finger_sf"/>
</dbReference>
<comment type="similarity">
    <text evidence="2 15">Belongs to the DNA polymerase type-Y family.</text>
</comment>
<dbReference type="GO" id="GO:0006281">
    <property type="term" value="P:DNA repair"/>
    <property type="evidence" value="ECO:0007669"/>
    <property type="project" value="UniProtKB-UniRule"/>
</dbReference>
<keyword evidence="6 15" id="KW-0548">Nucleotidyltransferase</keyword>
<evidence type="ECO:0000256" key="5">
    <source>
        <dbReference type="ARBA" id="ARBA00022679"/>
    </source>
</evidence>
<dbReference type="InterPro" id="IPR001126">
    <property type="entry name" value="UmuC"/>
</dbReference>
<feature type="domain" description="UmuC" evidence="16">
    <location>
        <begin position="10"/>
        <end position="188"/>
    </location>
</feature>
<keyword evidence="4 15" id="KW-0963">Cytoplasm</keyword>
<name>A0A660S5E5_UNCT6</name>
<evidence type="ECO:0000313" key="18">
    <source>
        <dbReference type="Proteomes" id="UP000282321"/>
    </source>
</evidence>
<comment type="subunit">
    <text evidence="15">Monomer.</text>
</comment>
<dbReference type="PANTHER" id="PTHR11076:SF33">
    <property type="entry name" value="DNA POLYMERASE KAPPA"/>
    <property type="match status" value="1"/>
</dbReference>
<dbReference type="InterPro" id="IPR022880">
    <property type="entry name" value="DNApol_IV"/>
</dbReference>
<comment type="function">
    <text evidence="15">Poorly processive, error-prone DNA polymerase involved in untargeted mutagenesis. Copies undamaged DNA at stalled replication forks, which arise in vivo from mismatched or misaligned primer ends. These misaligned primers can be extended by PolIV. Exhibits no 3'-5' exonuclease (proofreading) activity. May be involved in translesional synthesis, in conjunction with the beta clamp from PolIII.</text>
</comment>
<dbReference type="HAMAP" id="MF_01113">
    <property type="entry name" value="DNApol_IV"/>
    <property type="match status" value="1"/>
</dbReference>
<evidence type="ECO:0000256" key="8">
    <source>
        <dbReference type="ARBA" id="ARBA00022723"/>
    </source>
</evidence>